<dbReference type="Gene3D" id="3.30.750.140">
    <property type="match status" value="1"/>
</dbReference>
<accession>A0A3D8ITY3</accession>
<dbReference type="EMBL" id="NXLU01000007">
    <property type="protein sequence ID" value="RDU68682.1"/>
    <property type="molecule type" value="Genomic_DNA"/>
</dbReference>
<protein>
    <submittedName>
        <fullName evidence="3">Flagellar hook-length control protein FliK</fullName>
    </submittedName>
</protein>
<feature type="region of interest" description="Disordered" evidence="1">
    <location>
        <begin position="397"/>
        <end position="422"/>
    </location>
</feature>
<dbReference type="Pfam" id="PF02120">
    <property type="entry name" value="Flg_hook"/>
    <property type="match status" value="1"/>
</dbReference>
<reference evidence="3 4" key="1">
    <citation type="submission" date="2018-04" db="EMBL/GenBank/DDBJ databases">
        <title>Novel Campyloabacter and Helicobacter Species and Strains.</title>
        <authorList>
            <person name="Mannion A.J."/>
            <person name="Shen Z."/>
            <person name="Fox J.G."/>
        </authorList>
    </citation>
    <scope>NUCLEOTIDE SEQUENCE [LARGE SCALE GENOMIC DNA]</scope>
    <source>
        <strain evidence="3 4">ATCC 700242</strain>
    </source>
</reference>
<gene>
    <name evidence="3" type="ORF">CQA62_05530</name>
</gene>
<feature type="compositionally biased region" description="Basic and acidic residues" evidence="1">
    <location>
        <begin position="182"/>
        <end position="201"/>
    </location>
</feature>
<dbReference type="InterPro" id="IPR038610">
    <property type="entry name" value="FliK-like_C_sf"/>
</dbReference>
<evidence type="ECO:0000259" key="2">
    <source>
        <dbReference type="Pfam" id="PF02120"/>
    </source>
</evidence>
<dbReference type="Proteomes" id="UP000257067">
    <property type="component" value="Unassembled WGS sequence"/>
</dbReference>
<keyword evidence="4" id="KW-1185">Reference proteome</keyword>
<feature type="compositionally biased region" description="Basic and acidic residues" evidence="1">
    <location>
        <begin position="409"/>
        <end position="421"/>
    </location>
</feature>
<keyword evidence="3" id="KW-0966">Cell projection</keyword>
<dbReference type="OrthoDB" id="5362877at2"/>
<proteinExistence type="predicted"/>
<evidence type="ECO:0000313" key="3">
    <source>
        <dbReference type="EMBL" id="RDU68682.1"/>
    </source>
</evidence>
<dbReference type="InterPro" id="IPR021136">
    <property type="entry name" value="Flagellar_hook_control-like_C"/>
</dbReference>
<keyword evidence="3" id="KW-0969">Cilium</keyword>
<feature type="region of interest" description="Disordered" evidence="1">
    <location>
        <begin position="182"/>
        <end position="208"/>
    </location>
</feature>
<feature type="region of interest" description="Disordered" evidence="1">
    <location>
        <begin position="109"/>
        <end position="128"/>
    </location>
</feature>
<dbReference type="AlphaFoldDB" id="A0A3D8ITY3"/>
<feature type="domain" description="Flagellar hook-length control protein-like C-terminal" evidence="2">
    <location>
        <begin position="325"/>
        <end position="403"/>
    </location>
</feature>
<sequence length="442" mass="50502">MSMVANMLQITPQDKVQSKKAKVKKNINFATLLNDKIEKKQRISNENKEILSKKIQNQKDKKDVRFEFTQKTSKAKKSKFEQTQTISQELALIPADQTFTLKESLPHKDQAKKLKSSKKITPPQSTQEQLALHTFKKAHSKKSLTPLKEALQTPLQSQNHEQKTLGDIVKLAEGLNLAKLQLKEEKPQKQEKTPQLNKEEIPNLANKTNQTSLLQTLLTKEKAKTQKTQEISKSEYKYIDKGGDIPQSQELPKELKLRDIGLNDLLKIASKEKLETSEEKIIQEEKKSEKTQDFSLNELKRETQFKIASSKEMLTQFSQRIKEEVLNYKPPFTKLSMELNPVELGKLEITITKKGKELQINVNANNAHALQTFLQNQNEFRATLSNAGFNNVELNFSQGEGRGSGSRSQEQEQQKRNKNSLEETITEISALASMEIKMVQYA</sequence>
<dbReference type="CDD" id="cd17470">
    <property type="entry name" value="T3SS_Flik_C"/>
    <property type="match status" value="1"/>
</dbReference>
<evidence type="ECO:0000313" key="4">
    <source>
        <dbReference type="Proteomes" id="UP000257067"/>
    </source>
</evidence>
<evidence type="ECO:0000256" key="1">
    <source>
        <dbReference type="SAM" id="MobiDB-lite"/>
    </source>
</evidence>
<name>A0A3D8ITY3_9HELI</name>
<keyword evidence="3" id="KW-0282">Flagellum</keyword>
<organism evidence="3 4">
    <name type="scientific">Helicobacter cholecystus</name>
    <dbReference type="NCBI Taxonomy" id="45498"/>
    <lineage>
        <taxon>Bacteria</taxon>
        <taxon>Pseudomonadati</taxon>
        <taxon>Campylobacterota</taxon>
        <taxon>Epsilonproteobacteria</taxon>
        <taxon>Campylobacterales</taxon>
        <taxon>Helicobacteraceae</taxon>
        <taxon>Helicobacter</taxon>
    </lineage>
</organism>
<comment type="caution">
    <text evidence="3">The sequence shown here is derived from an EMBL/GenBank/DDBJ whole genome shotgun (WGS) entry which is preliminary data.</text>
</comment>